<evidence type="ECO:0000313" key="2">
    <source>
        <dbReference type="Proteomes" id="UP000265140"/>
    </source>
</evidence>
<keyword evidence="2" id="KW-1185">Reference proteome</keyword>
<organism evidence="1 2">
    <name type="scientific">Esox lucius</name>
    <name type="common">Northern pike</name>
    <dbReference type="NCBI Taxonomy" id="8010"/>
    <lineage>
        <taxon>Eukaryota</taxon>
        <taxon>Metazoa</taxon>
        <taxon>Chordata</taxon>
        <taxon>Craniata</taxon>
        <taxon>Vertebrata</taxon>
        <taxon>Euteleostomi</taxon>
        <taxon>Actinopterygii</taxon>
        <taxon>Neopterygii</taxon>
        <taxon>Teleostei</taxon>
        <taxon>Protacanthopterygii</taxon>
        <taxon>Esociformes</taxon>
        <taxon>Esocidae</taxon>
        <taxon>Esox</taxon>
    </lineage>
</organism>
<protein>
    <submittedName>
        <fullName evidence="1">Uncharacterized protein</fullName>
    </submittedName>
</protein>
<reference evidence="1" key="3">
    <citation type="submission" date="2025-09" db="UniProtKB">
        <authorList>
            <consortium name="Ensembl"/>
        </authorList>
    </citation>
    <scope>IDENTIFICATION</scope>
</reference>
<sequence>MLHLLSLYMISELFANIKINIQMLKSTDVIVDKYSKYQTLSYSCTIKIQWKTCWNPRSFQYISVLGQKSKCRKTDHAC</sequence>
<reference evidence="1 2" key="1">
    <citation type="submission" date="2020-02" db="EMBL/GenBank/DDBJ databases">
        <title>Esox lucius (northern pike) genome, fEsoLuc1, primary haplotype.</title>
        <authorList>
            <person name="Myers G."/>
            <person name="Karagic N."/>
            <person name="Meyer A."/>
            <person name="Pippel M."/>
            <person name="Reichard M."/>
            <person name="Winkler S."/>
            <person name="Tracey A."/>
            <person name="Sims Y."/>
            <person name="Howe K."/>
            <person name="Rhie A."/>
            <person name="Formenti G."/>
            <person name="Durbin R."/>
            <person name="Fedrigo O."/>
            <person name="Jarvis E.D."/>
        </authorList>
    </citation>
    <scope>NUCLEOTIDE SEQUENCE [LARGE SCALE GENOMIC DNA]</scope>
</reference>
<reference evidence="1" key="2">
    <citation type="submission" date="2025-08" db="UniProtKB">
        <authorList>
            <consortium name="Ensembl"/>
        </authorList>
    </citation>
    <scope>IDENTIFICATION</scope>
</reference>
<name>A0AAY5KHS6_ESOLU</name>
<evidence type="ECO:0000313" key="1">
    <source>
        <dbReference type="Ensembl" id="ENSELUP00000088549.1"/>
    </source>
</evidence>
<accession>A0AAY5KHS6</accession>
<dbReference type="Ensembl" id="ENSELUT00000087931.1">
    <property type="protein sequence ID" value="ENSELUP00000088549.1"/>
    <property type="gene ID" value="ENSELUG00000039123.1"/>
</dbReference>
<proteinExistence type="predicted"/>
<dbReference type="Proteomes" id="UP000265140">
    <property type="component" value="Chromosome 13"/>
</dbReference>
<dbReference type="AlphaFoldDB" id="A0AAY5KHS6"/>